<evidence type="ECO:0000256" key="2">
    <source>
        <dbReference type="ARBA" id="ARBA00023125"/>
    </source>
</evidence>
<dbReference type="InterPro" id="IPR018060">
    <property type="entry name" value="HTH_AraC"/>
</dbReference>
<keyword evidence="3" id="KW-0804">Transcription</keyword>
<evidence type="ECO:0000313" key="6">
    <source>
        <dbReference type="Proteomes" id="UP001248581"/>
    </source>
</evidence>
<protein>
    <submittedName>
        <fullName evidence="5">Helix-turn-helix domain-containing protein</fullName>
    </submittedName>
</protein>
<dbReference type="Gene3D" id="1.10.10.60">
    <property type="entry name" value="Homeodomain-like"/>
    <property type="match status" value="1"/>
</dbReference>
<organism evidence="5 6">
    <name type="scientific">Thalassotalea nanhaiensis</name>
    <dbReference type="NCBI Taxonomy" id="3065648"/>
    <lineage>
        <taxon>Bacteria</taxon>
        <taxon>Pseudomonadati</taxon>
        <taxon>Pseudomonadota</taxon>
        <taxon>Gammaproteobacteria</taxon>
        <taxon>Alteromonadales</taxon>
        <taxon>Colwelliaceae</taxon>
        <taxon>Thalassotalea</taxon>
    </lineage>
</organism>
<dbReference type="InterPro" id="IPR020449">
    <property type="entry name" value="Tscrpt_reg_AraC-type_HTH"/>
</dbReference>
<proteinExistence type="predicted"/>
<keyword evidence="2" id="KW-0238">DNA-binding</keyword>
<dbReference type="RefSeq" id="WP_348386149.1">
    <property type="nucleotide sequence ID" value="NZ_CP134146.1"/>
</dbReference>
<dbReference type="InterPro" id="IPR009057">
    <property type="entry name" value="Homeodomain-like_sf"/>
</dbReference>
<dbReference type="PROSITE" id="PS01124">
    <property type="entry name" value="HTH_ARAC_FAMILY_2"/>
    <property type="match status" value="1"/>
</dbReference>
<dbReference type="SMART" id="SM00342">
    <property type="entry name" value="HTH_ARAC"/>
    <property type="match status" value="1"/>
</dbReference>
<dbReference type="Proteomes" id="UP001248581">
    <property type="component" value="Chromosome"/>
</dbReference>
<sequence>MKIIPLIPTHFYLPYFLALKDFDIKHLHFQDYIDMVMDNDPELVDFKISAVVFRHLFEIIERNRIKDFGIYSAQKYSLKAFSSQLKELEQNNNVLLSNLFKFCCEFNKQGYLPSASLEKANSGDIYFCHKRMTKFSIGENIVQQHSIISFISVIQFLIGDEQWQPKEVHLQGLQDDDELQHALPNTQIYRGRECNRVVIERSMLAESLSDKYFIKRRQYSYSPPENFCDQLIQLLTPFIGQKIPKINYIAKISGISARTIQRILLLEGKSYRKLLTLMMMDKAKVELCNSDKKIQEISALLGYTDKAHFTRAFKTSFGITPKSYRQLNTKKASK</sequence>
<dbReference type="PANTHER" id="PTHR47894">
    <property type="entry name" value="HTH-TYPE TRANSCRIPTIONAL REGULATOR GADX"/>
    <property type="match status" value="1"/>
</dbReference>
<dbReference type="SUPFAM" id="SSF46689">
    <property type="entry name" value="Homeodomain-like"/>
    <property type="match status" value="1"/>
</dbReference>
<dbReference type="PRINTS" id="PR00032">
    <property type="entry name" value="HTHARAC"/>
</dbReference>
<keyword evidence="1" id="KW-0805">Transcription regulation</keyword>
<evidence type="ECO:0000256" key="1">
    <source>
        <dbReference type="ARBA" id="ARBA00023015"/>
    </source>
</evidence>
<reference evidence="6" key="1">
    <citation type="submission" date="2023-09" db="EMBL/GenBank/DDBJ databases">
        <authorList>
            <person name="Li S."/>
            <person name="Li X."/>
            <person name="Zhang C."/>
            <person name="Zhao Z."/>
        </authorList>
    </citation>
    <scope>NUCLEOTIDE SEQUENCE [LARGE SCALE GENOMIC DNA]</scope>
    <source>
        <strain evidence="6">SQ345</strain>
    </source>
</reference>
<accession>A0ABY9TE08</accession>
<dbReference type="EMBL" id="CP134146">
    <property type="protein sequence ID" value="WNC66985.1"/>
    <property type="molecule type" value="Genomic_DNA"/>
</dbReference>
<keyword evidence="6" id="KW-1185">Reference proteome</keyword>
<evidence type="ECO:0000259" key="4">
    <source>
        <dbReference type="PROSITE" id="PS01124"/>
    </source>
</evidence>
<feature type="domain" description="HTH araC/xylS-type" evidence="4">
    <location>
        <begin position="229"/>
        <end position="327"/>
    </location>
</feature>
<gene>
    <name evidence="5" type="ORF">RI845_10630</name>
</gene>
<evidence type="ECO:0000256" key="3">
    <source>
        <dbReference type="ARBA" id="ARBA00023163"/>
    </source>
</evidence>
<dbReference type="Pfam" id="PF12833">
    <property type="entry name" value="HTH_18"/>
    <property type="match status" value="1"/>
</dbReference>
<evidence type="ECO:0000313" key="5">
    <source>
        <dbReference type="EMBL" id="WNC66985.1"/>
    </source>
</evidence>
<name>A0ABY9TE08_9GAMM</name>
<dbReference type="PANTHER" id="PTHR47894:SF4">
    <property type="entry name" value="HTH-TYPE TRANSCRIPTIONAL REGULATOR GADX"/>
    <property type="match status" value="1"/>
</dbReference>